<keyword evidence="9 18" id="KW-0812">Transmembrane</keyword>
<evidence type="ECO:0000256" key="1">
    <source>
        <dbReference type="ARBA" id="ARBA00004141"/>
    </source>
</evidence>
<dbReference type="Gene3D" id="1.20.120.1760">
    <property type="match status" value="1"/>
</dbReference>
<evidence type="ECO:0000256" key="4">
    <source>
        <dbReference type="ARBA" id="ARBA00010441"/>
    </source>
</evidence>
<evidence type="ECO:0000313" key="20">
    <source>
        <dbReference type="Proteomes" id="UP001228905"/>
    </source>
</evidence>
<dbReference type="GO" id="GO:0008444">
    <property type="term" value="F:CDP-diacylglycerol-glycerol-3-phosphate 3-phosphatidyltransferase activity"/>
    <property type="evidence" value="ECO:0007669"/>
    <property type="project" value="UniProtKB-EC"/>
</dbReference>
<accession>A0ABU0IN49</accession>
<comment type="caution">
    <text evidence="19">The sequence shown here is derived from an EMBL/GenBank/DDBJ whole genome shotgun (WGS) entry which is preliminary data.</text>
</comment>
<evidence type="ECO:0000256" key="7">
    <source>
        <dbReference type="ARBA" id="ARBA00022516"/>
    </source>
</evidence>
<evidence type="ECO:0000256" key="6">
    <source>
        <dbReference type="ARBA" id="ARBA00014944"/>
    </source>
</evidence>
<evidence type="ECO:0000256" key="2">
    <source>
        <dbReference type="ARBA" id="ARBA00005042"/>
    </source>
</evidence>
<keyword evidence="7" id="KW-0444">Lipid biosynthesis</keyword>
<evidence type="ECO:0000256" key="15">
    <source>
        <dbReference type="ARBA" id="ARBA00048586"/>
    </source>
</evidence>
<keyword evidence="8 17" id="KW-0808">Transferase</keyword>
<evidence type="ECO:0000313" key="19">
    <source>
        <dbReference type="EMBL" id="MDQ0463432.1"/>
    </source>
</evidence>
<sequence length="213" mass="22922">MKMLPNIVTGLRLALTLVVFLALTTLAFGPLADLATKAGWTPIVVAQFLYFLAFFGFVIAALTDFVDGWLARKLDAVSTLGAILDPIADKVLVAGMVIAMALVHSWTAAVAGGLMLFREFAVSALRETLAPRGIKLPVTLLAKWKTTLQLFALGFHLFIFGWSLWKLPEEGPLADQAQLLSQGLLWLAAAVTVWTGVEYALQARKALAESPAA</sequence>
<evidence type="ECO:0000256" key="12">
    <source>
        <dbReference type="ARBA" id="ARBA00023136"/>
    </source>
</evidence>
<feature type="transmembrane region" description="Helical" evidence="18">
    <location>
        <begin position="146"/>
        <end position="165"/>
    </location>
</feature>
<protein>
    <recommendedName>
        <fullName evidence="6 16">CDP-diacylglycerol--glycerol-3-phosphate 3-phosphatidyltransferase</fullName>
        <ecNumber evidence="5 16">2.7.8.5</ecNumber>
    </recommendedName>
</protein>
<comment type="catalytic activity">
    <reaction evidence="15">
        <text>a CDP-1,2-diacyl-sn-glycerol + sn-glycerol 3-phosphate = a 1,2-diacyl-sn-glycero-3-phospho-(1'-sn-glycero-3'-phosphate) + CMP + H(+)</text>
        <dbReference type="Rhea" id="RHEA:12593"/>
        <dbReference type="ChEBI" id="CHEBI:15378"/>
        <dbReference type="ChEBI" id="CHEBI:57597"/>
        <dbReference type="ChEBI" id="CHEBI:58332"/>
        <dbReference type="ChEBI" id="CHEBI:60110"/>
        <dbReference type="ChEBI" id="CHEBI:60377"/>
        <dbReference type="EC" id="2.7.8.5"/>
    </reaction>
</comment>
<keyword evidence="12 18" id="KW-0472">Membrane</keyword>
<comment type="pathway">
    <text evidence="3">Lipid metabolism.</text>
</comment>
<keyword evidence="14" id="KW-1208">Phospholipid metabolism</keyword>
<dbReference type="EC" id="2.7.8.5" evidence="5 16"/>
<evidence type="ECO:0000256" key="3">
    <source>
        <dbReference type="ARBA" id="ARBA00005189"/>
    </source>
</evidence>
<evidence type="ECO:0000256" key="8">
    <source>
        <dbReference type="ARBA" id="ARBA00022679"/>
    </source>
</evidence>
<dbReference type="Proteomes" id="UP001228905">
    <property type="component" value="Unassembled WGS sequence"/>
</dbReference>
<name>A0ABU0IN49_9CAUL</name>
<comment type="subcellular location">
    <subcellularLocation>
        <location evidence="1">Membrane</location>
        <topology evidence="1">Multi-pass membrane protein</topology>
    </subcellularLocation>
</comment>
<evidence type="ECO:0000256" key="14">
    <source>
        <dbReference type="ARBA" id="ARBA00023264"/>
    </source>
</evidence>
<reference evidence="19 20" key="1">
    <citation type="submission" date="2023-07" db="EMBL/GenBank/DDBJ databases">
        <title>Genomic Encyclopedia of Type Strains, Phase IV (KMG-IV): sequencing the most valuable type-strain genomes for metagenomic binning, comparative biology and taxonomic classification.</title>
        <authorList>
            <person name="Goeker M."/>
        </authorList>
    </citation>
    <scope>NUCLEOTIDE SEQUENCE [LARGE SCALE GENOMIC DNA]</scope>
    <source>
        <strain evidence="19 20">DSM 18695</strain>
    </source>
</reference>
<evidence type="ECO:0000256" key="16">
    <source>
        <dbReference type="NCBIfam" id="TIGR00560"/>
    </source>
</evidence>
<comment type="similarity">
    <text evidence="4 17">Belongs to the CDP-alcohol phosphatidyltransferase class-I family.</text>
</comment>
<evidence type="ECO:0000256" key="17">
    <source>
        <dbReference type="RuleBase" id="RU003750"/>
    </source>
</evidence>
<keyword evidence="11" id="KW-0443">Lipid metabolism</keyword>
<evidence type="ECO:0000256" key="9">
    <source>
        <dbReference type="ARBA" id="ARBA00022692"/>
    </source>
</evidence>
<feature type="transmembrane region" description="Helical" evidence="18">
    <location>
        <begin position="48"/>
        <end position="70"/>
    </location>
</feature>
<comment type="pathway">
    <text evidence="2">Phospholipid metabolism; phosphatidylglycerol biosynthesis; phosphatidylglycerol from CDP-diacylglycerol: step 1/2.</text>
</comment>
<dbReference type="PANTHER" id="PTHR14269:SF62">
    <property type="entry name" value="CDP-DIACYLGLYCEROL--GLYCEROL-3-PHOSPHATE 3-PHOSPHATIDYLTRANSFERASE 1, CHLOROPLASTIC"/>
    <property type="match status" value="1"/>
</dbReference>
<gene>
    <name evidence="19" type="ORF">QO010_001203</name>
</gene>
<evidence type="ECO:0000256" key="18">
    <source>
        <dbReference type="SAM" id="Phobius"/>
    </source>
</evidence>
<dbReference type="InterPro" id="IPR050324">
    <property type="entry name" value="CDP-alcohol_PTase-I"/>
</dbReference>
<dbReference type="InterPro" id="IPR000462">
    <property type="entry name" value="CDP-OH_P_trans"/>
</dbReference>
<keyword evidence="10 18" id="KW-1133">Transmembrane helix</keyword>
<dbReference type="NCBIfam" id="TIGR00560">
    <property type="entry name" value="pgsA"/>
    <property type="match status" value="1"/>
</dbReference>
<dbReference type="PIRSF" id="PIRSF000847">
    <property type="entry name" value="Phos_ph_gly_syn"/>
    <property type="match status" value="1"/>
</dbReference>
<keyword evidence="20" id="KW-1185">Reference proteome</keyword>
<feature type="transmembrane region" description="Helical" evidence="18">
    <location>
        <begin position="177"/>
        <end position="197"/>
    </location>
</feature>
<dbReference type="EMBL" id="JAUSVS010000002">
    <property type="protein sequence ID" value="MDQ0463432.1"/>
    <property type="molecule type" value="Genomic_DNA"/>
</dbReference>
<dbReference type="RefSeq" id="WP_307347351.1">
    <property type="nucleotide sequence ID" value="NZ_JAUSVS010000002.1"/>
</dbReference>
<evidence type="ECO:0000256" key="10">
    <source>
        <dbReference type="ARBA" id="ARBA00022989"/>
    </source>
</evidence>
<evidence type="ECO:0000256" key="13">
    <source>
        <dbReference type="ARBA" id="ARBA00023209"/>
    </source>
</evidence>
<dbReference type="PROSITE" id="PS00379">
    <property type="entry name" value="CDP_ALCOHOL_P_TRANSF"/>
    <property type="match status" value="1"/>
</dbReference>
<proteinExistence type="inferred from homology"/>
<dbReference type="Pfam" id="PF01066">
    <property type="entry name" value="CDP-OH_P_transf"/>
    <property type="match status" value="1"/>
</dbReference>
<dbReference type="InterPro" id="IPR048254">
    <property type="entry name" value="CDP_ALCOHOL_P_TRANSF_CS"/>
</dbReference>
<organism evidence="19 20">
    <name type="scientific">Caulobacter ginsengisoli</name>
    <dbReference type="NCBI Taxonomy" id="400775"/>
    <lineage>
        <taxon>Bacteria</taxon>
        <taxon>Pseudomonadati</taxon>
        <taxon>Pseudomonadota</taxon>
        <taxon>Alphaproteobacteria</taxon>
        <taxon>Caulobacterales</taxon>
        <taxon>Caulobacteraceae</taxon>
        <taxon>Caulobacter</taxon>
    </lineage>
</organism>
<feature type="transmembrane region" description="Helical" evidence="18">
    <location>
        <begin position="91"/>
        <end position="117"/>
    </location>
</feature>
<dbReference type="InterPro" id="IPR004570">
    <property type="entry name" value="Phosphatidylglycerol_P_synth"/>
</dbReference>
<dbReference type="InterPro" id="IPR043130">
    <property type="entry name" value="CDP-OH_PTrfase_TM_dom"/>
</dbReference>
<evidence type="ECO:0000256" key="11">
    <source>
        <dbReference type="ARBA" id="ARBA00023098"/>
    </source>
</evidence>
<evidence type="ECO:0000256" key="5">
    <source>
        <dbReference type="ARBA" id="ARBA00013170"/>
    </source>
</evidence>
<dbReference type="PANTHER" id="PTHR14269">
    <property type="entry name" value="CDP-DIACYLGLYCEROL--GLYCEROL-3-PHOSPHATE 3-PHOSPHATIDYLTRANSFERASE-RELATED"/>
    <property type="match status" value="1"/>
</dbReference>
<keyword evidence="13" id="KW-0594">Phospholipid biosynthesis</keyword>